<dbReference type="Gene3D" id="3.10.50.10">
    <property type="match status" value="1"/>
</dbReference>
<dbReference type="SMART" id="SM00636">
    <property type="entry name" value="Glyco_18"/>
    <property type="match status" value="1"/>
</dbReference>
<accession>A0ABS6GHA9</accession>
<dbReference type="GO" id="GO:0016787">
    <property type="term" value="F:hydrolase activity"/>
    <property type="evidence" value="ECO:0007669"/>
    <property type="project" value="UniProtKB-KW"/>
</dbReference>
<dbReference type="CDD" id="cd12215">
    <property type="entry name" value="ChiC_BD"/>
    <property type="match status" value="1"/>
</dbReference>
<keyword evidence="3 7" id="KW-0378">Hydrolase</keyword>
<evidence type="ECO:0000256" key="2">
    <source>
        <dbReference type="ARBA" id="ARBA00012729"/>
    </source>
</evidence>
<evidence type="ECO:0000256" key="8">
    <source>
        <dbReference type="SAM" id="SignalP"/>
    </source>
</evidence>
<feature type="domain" description="GH18" evidence="9">
    <location>
        <begin position="169"/>
        <end position="528"/>
    </location>
</feature>
<dbReference type="Gene3D" id="3.20.20.80">
    <property type="entry name" value="Glycosidases"/>
    <property type="match status" value="1"/>
</dbReference>
<dbReference type="InterPro" id="IPR017853">
    <property type="entry name" value="GH"/>
</dbReference>
<evidence type="ECO:0000313" key="10">
    <source>
        <dbReference type="EMBL" id="MBU5925840.1"/>
    </source>
</evidence>
<keyword evidence="4" id="KW-0146">Chitin degradation</keyword>
<comment type="caution">
    <text evidence="10">The sequence shown here is derived from an EMBL/GenBank/DDBJ whole genome shotgun (WGS) entry which is preliminary data.</text>
</comment>
<gene>
    <name evidence="10" type="ORF">KQV47_16835</name>
</gene>
<dbReference type="Gene3D" id="2.10.10.20">
    <property type="entry name" value="Carbohydrate-binding module superfamily 5/12"/>
    <property type="match status" value="1"/>
</dbReference>
<evidence type="ECO:0000256" key="6">
    <source>
        <dbReference type="ARBA" id="ARBA00023326"/>
    </source>
</evidence>
<protein>
    <recommendedName>
        <fullName evidence="2">chitinase</fullName>
        <ecNumber evidence="2">3.2.1.14</ecNumber>
    </recommendedName>
</protein>
<evidence type="ECO:0000256" key="5">
    <source>
        <dbReference type="ARBA" id="ARBA00023295"/>
    </source>
</evidence>
<evidence type="ECO:0000259" key="9">
    <source>
        <dbReference type="PROSITE" id="PS51910"/>
    </source>
</evidence>
<dbReference type="SUPFAM" id="SSF54556">
    <property type="entry name" value="Chitinase insertion domain"/>
    <property type="match status" value="1"/>
</dbReference>
<evidence type="ECO:0000256" key="4">
    <source>
        <dbReference type="ARBA" id="ARBA00023024"/>
    </source>
</evidence>
<organism evidence="10 11">
    <name type="scientific">Enterobacter sichuanensis</name>
    <dbReference type="NCBI Taxonomy" id="2071710"/>
    <lineage>
        <taxon>Bacteria</taxon>
        <taxon>Pseudomonadati</taxon>
        <taxon>Pseudomonadota</taxon>
        <taxon>Gammaproteobacteria</taxon>
        <taxon>Enterobacterales</taxon>
        <taxon>Enterobacteriaceae</taxon>
        <taxon>Enterobacter</taxon>
        <taxon>Enterobacter cloacae complex</taxon>
    </lineage>
</organism>
<dbReference type="SUPFAM" id="SSF51445">
    <property type="entry name" value="(Trans)glycosidases"/>
    <property type="match status" value="1"/>
</dbReference>
<dbReference type="PROSITE" id="PS51257">
    <property type="entry name" value="PROKAR_LIPOPROTEIN"/>
    <property type="match status" value="1"/>
</dbReference>
<evidence type="ECO:0000256" key="7">
    <source>
        <dbReference type="RuleBase" id="RU000489"/>
    </source>
</evidence>
<dbReference type="Proteomes" id="UP000787201">
    <property type="component" value="Unassembled WGS sequence"/>
</dbReference>
<dbReference type="InterPro" id="IPR001579">
    <property type="entry name" value="Glyco_hydro_18_chit_AS"/>
</dbReference>
<keyword evidence="8" id="KW-0732">Signal</keyword>
<proteinExistence type="predicted"/>
<keyword evidence="6" id="KW-0119">Carbohydrate metabolism</keyword>
<comment type="catalytic activity">
    <reaction evidence="1">
        <text>Random endo-hydrolysis of N-acetyl-beta-D-glucosaminide (1-&gt;4)-beta-linkages in chitin and chitodextrins.</text>
        <dbReference type="EC" id="3.2.1.14"/>
    </reaction>
</comment>
<dbReference type="PROSITE" id="PS51910">
    <property type="entry name" value="GH18_2"/>
    <property type="match status" value="1"/>
</dbReference>
<feature type="chain" id="PRO_5045561631" description="chitinase" evidence="8">
    <location>
        <begin position="24"/>
        <end position="782"/>
    </location>
</feature>
<dbReference type="EMBL" id="JAHLTI010000015">
    <property type="protein sequence ID" value="MBU5925840.1"/>
    <property type="molecule type" value="Genomic_DNA"/>
</dbReference>
<keyword evidence="11" id="KW-1185">Reference proteome</keyword>
<evidence type="ECO:0000313" key="11">
    <source>
        <dbReference type="Proteomes" id="UP000787201"/>
    </source>
</evidence>
<dbReference type="PANTHER" id="PTHR11177:SF317">
    <property type="entry name" value="CHITINASE 12-RELATED"/>
    <property type="match status" value="1"/>
</dbReference>
<feature type="signal peptide" evidence="8">
    <location>
        <begin position="1"/>
        <end position="23"/>
    </location>
</feature>
<dbReference type="InterPro" id="IPR050314">
    <property type="entry name" value="Glycosyl_Hydrlase_18"/>
</dbReference>
<evidence type="ECO:0000256" key="3">
    <source>
        <dbReference type="ARBA" id="ARBA00022801"/>
    </source>
</evidence>
<dbReference type="PANTHER" id="PTHR11177">
    <property type="entry name" value="CHITINASE"/>
    <property type="match status" value="1"/>
</dbReference>
<name>A0ABS6GHA9_9ENTR</name>
<dbReference type="RefSeq" id="WP_094919348.1">
    <property type="nucleotide sequence ID" value="NZ_JAHLTI010000015.1"/>
</dbReference>
<dbReference type="PROSITE" id="PS01095">
    <property type="entry name" value="GH18_1"/>
    <property type="match status" value="1"/>
</dbReference>
<dbReference type="InterPro" id="IPR001223">
    <property type="entry name" value="Glyco_hydro18_cat"/>
</dbReference>
<reference evidence="10 11" key="1">
    <citation type="submission" date="2021-06" db="EMBL/GenBank/DDBJ databases">
        <authorList>
            <person name="Stanton E."/>
        </authorList>
    </citation>
    <scope>NUCLEOTIDE SEQUENCE [LARGE SCALE GENOMIC DNA]</scope>
    <source>
        <strain evidence="10 11">2021EL-00146</strain>
    </source>
</reference>
<sequence>MNIKPSIIALAVVSCLFSTSVLAELKANDEANRIEGTYSNALMRSTDNGESWLELETSDGNSTGTNNDFPGTEKVVVANKLADVMNTPLYDITQTYSTPNTKVRYNGYYWTNQWWANPGEAPGSNGVWLKGAATHLEENVIATFNFTPWTGQQAEDYQAAQKEKVAKQVRVYGYYPEWGVYSAHNYFTPDKIAWDQLTHLTYAFGVVKNGVVTTHDTEKGPQLMKELASASKQAGVKNILSVGGWSNSEEGAFESATATAEGVEKLAQSIVDYVVQWKFDGVDIDWEYPDTSVEKTQFTNLITSLRNKLDALGKQNDTYYQLSAAVTVNHNNMGYINPAVTASLLDSVNVMAYDIHGAFDSITGHNAPLFANSKDQDQKLNVASAMNEYATTWNVPKNKLTMGVPFYGRGWGNVEPTEIVKGLPGLFAAGSATVHGAWDDDNQYTGTNPFYVLQQKLASGDYTRYWDSESHVPYLYNISTKEFLTYDDEASITDKVNYIKDQGFGGAIIWDISGDSSDHALGKIVGNLIQKDSDEGDDGDDGDDGDNTNVVSWLTLNRGAKRGLSFDVASARFIMYPGIEAEMALSDFQSGVFDIRLNNRSVATINKGKVTQGRFSIEGQTVVFTTNDLTINEGDLISVVRQEGDEERIDASKTVTREMLGHAVFDESGPLKDVYIADASEEKNNKYINVPYAIQLMVDGYVETRYEVYLNDQFVSSANIQKTGQCVTQGMTCGYQGAQRTYYYTTSSVVVHQDDNIKVYQVADGNKTLVAALTVPHGIYYY</sequence>
<dbReference type="Pfam" id="PF00704">
    <property type="entry name" value="Glyco_hydro_18"/>
    <property type="match status" value="1"/>
</dbReference>
<dbReference type="InterPro" id="IPR011583">
    <property type="entry name" value="Chitinase_II/V-like_cat"/>
</dbReference>
<dbReference type="InterPro" id="IPR029070">
    <property type="entry name" value="Chitinase_insertion_sf"/>
</dbReference>
<dbReference type="EC" id="3.2.1.14" evidence="2"/>
<keyword evidence="6" id="KW-0624">Polysaccharide degradation</keyword>
<dbReference type="CDD" id="cd06548">
    <property type="entry name" value="GH18_chitinase"/>
    <property type="match status" value="1"/>
</dbReference>
<keyword evidence="5 7" id="KW-0326">Glycosidase</keyword>
<evidence type="ECO:0000256" key="1">
    <source>
        <dbReference type="ARBA" id="ARBA00000822"/>
    </source>
</evidence>